<accession>A0ABR9R1M2</accession>
<dbReference type="EMBL" id="JADCKC010000001">
    <property type="protein sequence ID" value="MBE5036852.1"/>
    <property type="molecule type" value="Genomic_DNA"/>
</dbReference>
<comment type="caution">
    <text evidence="2">The sequence shown here is derived from an EMBL/GenBank/DDBJ whole genome shotgun (WGS) entry which is preliminary data.</text>
</comment>
<name>A0ABR9R1M2_9FIRM</name>
<evidence type="ECO:0000256" key="1">
    <source>
        <dbReference type="SAM" id="Phobius"/>
    </source>
</evidence>
<protein>
    <submittedName>
        <fullName evidence="2">Peptidase</fullName>
    </submittedName>
</protein>
<keyword evidence="1" id="KW-0472">Membrane</keyword>
<feature type="transmembrane region" description="Helical" evidence="1">
    <location>
        <begin position="80"/>
        <end position="101"/>
    </location>
</feature>
<sequence>MPELNLRVKSPCALLFFYTLLLAVDSTGVFRLGILCALLHECGHIMVFITLEHRLPALEASLAGLCLSMRGVLLSPGRELLLAAAGPAVNLLFAGAMLAWMDGTAGYSYFGLWFACANLLVGGFNLLPVPGLDGWRIAGCLRQLVQYRLRCHSTYPYI</sequence>
<feature type="transmembrane region" description="Helical" evidence="1">
    <location>
        <begin position="107"/>
        <end position="127"/>
    </location>
</feature>
<evidence type="ECO:0000313" key="2">
    <source>
        <dbReference type="EMBL" id="MBE5036852.1"/>
    </source>
</evidence>
<dbReference type="RefSeq" id="WP_193500133.1">
    <property type="nucleotide sequence ID" value="NZ_JADCKC010000001.1"/>
</dbReference>
<dbReference type="Proteomes" id="UP000768567">
    <property type="component" value="Unassembled WGS sequence"/>
</dbReference>
<keyword evidence="1" id="KW-0812">Transmembrane</keyword>
<gene>
    <name evidence="2" type="ORF">INF35_03520</name>
</gene>
<reference evidence="2 3" key="1">
    <citation type="submission" date="2020-10" db="EMBL/GenBank/DDBJ databases">
        <title>ChiBAC.</title>
        <authorList>
            <person name="Zenner C."/>
            <person name="Hitch T.C.A."/>
            <person name="Clavel T."/>
        </authorList>
    </citation>
    <scope>NUCLEOTIDE SEQUENCE [LARGE SCALE GENOMIC DNA]</scope>
    <source>
        <strain evidence="2 3">DSM 109015</strain>
    </source>
</reference>
<keyword evidence="1" id="KW-1133">Transmembrane helix</keyword>
<keyword evidence="3" id="KW-1185">Reference proteome</keyword>
<organism evidence="2 3">
    <name type="scientific">Gemmiger gallinarum</name>
    <dbReference type="NCBI Taxonomy" id="2779354"/>
    <lineage>
        <taxon>Bacteria</taxon>
        <taxon>Bacillati</taxon>
        <taxon>Bacillota</taxon>
        <taxon>Clostridia</taxon>
        <taxon>Eubacteriales</taxon>
        <taxon>Gemmiger</taxon>
    </lineage>
</organism>
<evidence type="ECO:0000313" key="3">
    <source>
        <dbReference type="Proteomes" id="UP000768567"/>
    </source>
</evidence>
<proteinExistence type="predicted"/>
<feature type="transmembrane region" description="Helical" evidence="1">
    <location>
        <begin position="55"/>
        <end position="73"/>
    </location>
</feature>